<reference evidence="2" key="1">
    <citation type="journal article" date="2018" name="Nat. Microbiol.">
        <title>Leveraging single-cell genomics to expand the fungal tree of life.</title>
        <authorList>
            <person name="Ahrendt S.R."/>
            <person name="Quandt C.A."/>
            <person name="Ciobanu D."/>
            <person name="Clum A."/>
            <person name="Salamov A."/>
            <person name="Andreopoulos B."/>
            <person name="Cheng J.F."/>
            <person name="Woyke T."/>
            <person name="Pelin A."/>
            <person name="Henrissat B."/>
            <person name="Reynolds N.K."/>
            <person name="Benny G.L."/>
            <person name="Smith M.E."/>
            <person name="James T.Y."/>
            <person name="Grigoriev I.V."/>
        </authorList>
    </citation>
    <scope>NUCLEOTIDE SEQUENCE [LARGE SCALE GENOMIC DNA]</scope>
    <source>
        <strain evidence="2">ATCC 52028</strain>
    </source>
</reference>
<evidence type="ECO:0000313" key="2">
    <source>
        <dbReference type="Proteomes" id="UP000274922"/>
    </source>
</evidence>
<protein>
    <submittedName>
        <fullName evidence="1">Uncharacterized protein</fullName>
    </submittedName>
</protein>
<dbReference type="Proteomes" id="UP000274922">
    <property type="component" value="Unassembled WGS sequence"/>
</dbReference>
<sequence length="152" mass="16080">MAAATLPGGAPSTTTNEPHRQFDASLTHEQVSEILADINIYISGLAGAQSRVSKQCSLITPTAAVPKSLHGASLVRPMVVNIVYPRIHAYLQEANLAGPLKAHFGDTLNEGAVGHTELRTVGLASYEERAAVVRRIAELRRLDEAQASAAAC</sequence>
<dbReference type="EMBL" id="ML014268">
    <property type="protein sequence ID" value="RKO99645.1"/>
    <property type="molecule type" value="Genomic_DNA"/>
</dbReference>
<gene>
    <name evidence="1" type="ORF">CXG81DRAFT_27601</name>
</gene>
<evidence type="ECO:0000313" key="1">
    <source>
        <dbReference type="EMBL" id="RKO99645.1"/>
    </source>
</evidence>
<name>A0A4P9X3N2_9FUNG</name>
<organism evidence="1 2">
    <name type="scientific">Caulochytrium protostelioides</name>
    <dbReference type="NCBI Taxonomy" id="1555241"/>
    <lineage>
        <taxon>Eukaryota</taxon>
        <taxon>Fungi</taxon>
        <taxon>Fungi incertae sedis</taxon>
        <taxon>Chytridiomycota</taxon>
        <taxon>Chytridiomycota incertae sedis</taxon>
        <taxon>Chytridiomycetes</taxon>
        <taxon>Caulochytriales</taxon>
        <taxon>Caulochytriaceae</taxon>
        <taxon>Caulochytrium</taxon>
    </lineage>
</organism>
<dbReference type="AlphaFoldDB" id="A0A4P9X3N2"/>
<keyword evidence="2" id="KW-1185">Reference proteome</keyword>
<accession>A0A4P9X3N2</accession>
<proteinExistence type="predicted"/>